<evidence type="ECO:0000313" key="1">
    <source>
        <dbReference type="EMBL" id="MCL1126111.1"/>
    </source>
</evidence>
<dbReference type="EMBL" id="JAKIKS010000073">
    <property type="protein sequence ID" value="MCL1126111.1"/>
    <property type="molecule type" value="Genomic_DNA"/>
</dbReference>
<reference evidence="1 2" key="1">
    <citation type="submission" date="2022-01" db="EMBL/GenBank/DDBJ databases">
        <title>Whole genome-based taxonomy of the Shewanellaceae.</title>
        <authorList>
            <person name="Martin-Rodriguez A.J."/>
        </authorList>
    </citation>
    <scope>NUCLEOTIDE SEQUENCE [LARGE SCALE GENOMIC DNA]</scope>
    <source>
        <strain evidence="1 2">DSM 17177</strain>
    </source>
</reference>
<sequence>MFAQKKKVKEKKSRAVANSVAQKKNYASQHFKFAEKEQVSLIPLGSNLILKKPQLTVQRAIGWDGSLEVRNKYRPDKNPTNITSSIYKEQYNAITNIPGHLVNIVEDPNTTKGEGSYTNNGAASIIRIHPLVGEANINNEDFNNNIATLAHELQHAIDDIGTSHIDAYGLNKDEVQRANIIRIEWRAWAIQAAVNYQSLGDGSVDDLKINSHQKKMLNSFLNPDQMNLRADEFFRKTREYINGKVMIGNNAKLTEEQTQEWINAKGKEWLEESKLIFKTKTGR</sequence>
<protein>
    <recommendedName>
        <fullName evidence="3">Large polyvalent protein associated domain-containing protein</fullName>
    </recommendedName>
</protein>
<evidence type="ECO:0008006" key="3">
    <source>
        <dbReference type="Google" id="ProtNLM"/>
    </source>
</evidence>
<comment type="caution">
    <text evidence="1">The sequence shown here is derived from an EMBL/GenBank/DDBJ whole genome shotgun (WGS) entry which is preliminary data.</text>
</comment>
<evidence type="ECO:0000313" key="2">
    <source>
        <dbReference type="Proteomes" id="UP001203423"/>
    </source>
</evidence>
<dbReference type="Proteomes" id="UP001203423">
    <property type="component" value="Unassembled WGS sequence"/>
</dbReference>
<organism evidence="1 2">
    <name type="scientific">Shewanella surugensis</name>
    <dbReference type="NCBI Taxonomy" id="212020"/>
    <lineage>
        <taxon>Bacteria</taxon>
        <taxon>Pseudomonadati</taxon>
        <taxon>Pseudomonadota</taxon>
        <taxon>Gammaproteobacteria</taxon>
        <taxon>Alteromonadales</taxon>
        <taxon>Shewanellaceae</taxon>
        <taxon>Shewanella</taxon>
    </lineage>
</organism>
<name>A0ABT0LG21_9GAMM</name>
<proteinExistence type="predicted"/>
<gene>
    <name evidence="1" type="ORF">L2764_16920</name>
</gene>
<accession>A0ABT0LG21</accession>
<keyword evidence="2" id="KW-1185">Reference proteome</keyword>
<dbReference type="RefSeq" id="WP_248941463.1">
    <property type="nucleotide sequence ID" value="NZ_JAKIKS010000073.1"/>
</dbReference>